<keyword evidence="1 6" id="KW-0285">Flavoprotein</keyword>
<evidence type="ECO:0000313" key="9">
    <source>
        <dbReference type="Proteomes" id="UP000295727"/>
    </source>
</evidence>
<dbReference type="InterPro" id="IPR029039">
    <property type="entry name" value="Flavoprotein-like_sf"/>
</dbReference>
<dbReference type="Proteomes" id="UP000295727">
    <property type="component" value="Chromosome 3"/>
</dbReference>
<comment type="function">
    <text evidence="6">Quinone reductase that provides resistance to thiol-specific stress caused by electrophilic quinones.</text>
</comment>
<dbReference type="GO" id="GO:0009055">
    <property type="term" value="F:electron transfer activity"/>
    <property type="evidence" value="ECO:0007669"/>
    <property type="project" value="UniProtKB-UniRule"/>
</dbReference>
<dbReference type="GO" id="GO:0016652">
    <property type="term" value="F:oxidoreductase activity, acting on NAD(P)H as acceptor"/>
    <property type="evidence" value="ECO:0007669"/>
    <property type="project" value="UniProtKB-UniRule"/>
</dbReference>
<dbReference type="GO" id="GO:0010181">
    <property type="term" value="F:FMN binding"/>
    <property type="evidence" value="ECO:0007669"/>
    <property type="project" value="UniProtKB-UniRule"/>
</dbReference>
<dbReference type="AlphaFoldDB" id="A0A4P7D521"/>
<gene>
    <name evidence="6" type="primary">azoR</name>
    <name evidence="8" type="ORF">E1956_31360</name>
</gene>
<dbReference type="EC" id="1.7.1.17" evidence="6"/>
<dbReference type="HAMAP" id="MF_01216">
    <property type="entry name" value="Azoreductase_type1"/>
    <property type="match status" value="1"/>
</dbReference>
<feature type="binding site" evidence="6">
    <location>
        <position position="9"/>
    </location>
    <ligand>
        <name>FMN</name>
        <dbReference type="ChEBI" id="CHEBI:58210"/>
    </ligand>
</feature>
<evidence type="ECO:0000313" key="8">
    <source>
        <dbReference type="EMBL" id="QBR01664.1"/>
    </source>
</evidence>
<comment type="subunit">
    <text evidence="6">Homodimer.</text>
</comment>
<dbReference type="Gene3D" id="3.40.50.360">
    <property type="match status" value="1"/>
</dbReference>
<comment type="catalytic activity">
    <reaction evidence="6">
        <text>2 a quinone + NADH + H(+) = 2 a 1,4-benzosemiquinone + NAD(+)</text>
        <dbReference type="Rhea" id="RHEA:65952"/>
        <dbReference type="ChEBI" id="CHEBI:15378"/>
        <dbReference type="ChEBI" id="CHEBI:57540"/>
        <dbReference type="ChEBI" id="CHEBI:57945"/>
        <dbReference type="ChEBI" id="CHEBI:132124"/>
        <dbReference type="ChEBI" id="CHEBI:134225"/>
    </reaction>
</comment>
<evidence type="ECO:0000259" key="7">
    <source>
        <dbReference type="Pfam" id="PF02525"/>
    </source>
</evidence>
<keyword evidence="3 6" id="KW-0560">Oxidoreductase</keyword>
<dbReference type="InterPro" id="IPR023048">
    <property type="entry name" value="NADH:quinone_OxRdtase_FMN_depd"/>
</dbReference>
<reference evidence="8 9" key="1">
    <citation type="submission" date="2019-03" db="EMBL/GenBank/DDBJ databases">
        <title>Paraburkholderia sp. 7MH5, isolated from subtropical forest soil.</title>
        <authorList>
            <person name="Gao Z.-H."/>
            <person name="Qiu L.-H."/>
        </authorList>
    </citation>
    <scope>NUCLEOTIDE SEQUENCE [LARGE SCALE GENOMIC DNA]</scope>
    <source>
        <strain evidence="8 9">7MH5</strain>
    </source>
</reference>
<keyword evidence="9" id="KW-1185">Reference proteome</keyword>
<name>A0A4P7D521_9BURK</name>
<dbReference type="RefSeq" id="WP_134756554.1">
    <property type="nucleotide sequence ID" value="NZ_CP038150.1"/>
</dbReference>
<comment type="catalytic activity">
    <reaction evidence="5">
        <text>N,N-dimethyl-1,4-phenylenediamine + anthranilate + 2 NAD(+) = 2-(4-dimethylaminophenyl)diazenylbenzoate + 2 NADH + 2 H(+)</text>
        <dbReference type="Rhea" id="RHEA:55872"/>
        <dbReference type="ChEBI" id="CHEBI:15378"/>
        <dbReference type="ChEBI" id="CHEBI:15783"/>
        <dbReference type="ChEBI" id="CHEBI:16567"/>
        <dbReference type="ChEBI" id="CHEBI:57540"/>
        <dbReference type="ChEBI" id="CHEBI:57945"/>
        <dbReference type="ChEBI" id="CHEBI:71579"/>
        <dbReference type="EC" id="1.7.1.17"/>
    </reaction>
    <physiologicalReaction direction="right-to-left" evidence="5">
        <dbReference type="Rhea" id="RHEA:55874"/>
    </physiologicalReaction>
</comment>
<comment type="cofactor">
    <cofactor evidence="6">
        <name>FMN</name>
        <dbReference type="ChEBI" id="CHEBI:58210"/>
    </cofactor>
    <text evidence="6">Binds 1 FMN per subunit.</text>
</comment>
<comment type="caution">
    <text evidence="6">Lacks conserved residue(s) required for the propagation of feature annotation.</text>
</comment>
<evidence type="ECO:0000256" key="4">
    <source>
        <dbReference type="ARBA" id="ARBA00023027"/>
    </source>
</evidence>
<dbReference type="Pfam" id="PF02525">
    <property type="entry name" value="Flavodoxin_2"/>
    <property type="match status" value="1"/>
</dbReference>
<accession>A0A4P7D521</accession>
<comment type="function">
    <text evidence="6">Also exhibits azoreductase activity. Catalyzes the reductive cleavage of the azo bond in aromatic azo compounds to the corresponding amines.</text>
</comment>
<evidence type="ECO:0000256" key="2">
    <source>
        <dbReference type="ARBA" id="ARBA00022643"/>
    </source>
</evidence>
<evidence type="ECO:0000256" key="1">
    <source>
        <dbReference type="ARBA" id="ARBA00022630"/>
    </source>
</evidence>
<keyword evidence="4 6" id="KW-0520">NAD</keyword>
<evidence type="ECO:0000256" key="6">
    <source>
        <dbReference type="HAMAP-Rule" id="MF_01216"/>
    </source>
</evidence>
<dbReference type="EC" id="1.6.5.-" evidence="6"/>
<feature type="binding site" evidence="6">
    <location>
        <begin position="15"/>
        <end position="17"/>
    </location>
    <ligand>
        <name>FMN</name>
        <dbReference type="ChEBI" id="CHEBI:58210"/>
    </ligand>
</feature>
<dbReference type="KEGG" id="ppai:E1956_31360"/>
<feature type="domain" description="Flavodoxin-like fold" evidence="7">
    <location>
        <begin position="1"/>
        <end position="201"/>
    </location>
</feature>
<dbReference type="InterPro" id="IPR003680">
    <property type="entry name" value="Flavodoxin_fold"/>
</dbReference>
<dbReference type="SUPFAM" id="SSF52218">
    <property type="entry name" value="Flavoproteins"/>
    <property type="match status" value="1"/>
</dbReference>
<evidence type="ECO:0000256" key="5">
    <source>
        <dbReference type="ARBA" id="ARBA00048542"/>
    </source>
</evidence>
<evidence type="ECO:0000256" key="3">
    <source>
        <dbReference type="ARBA" id="ARBA00023002"/>
    </source>
</evidence>
<proteinExistence type="inferred from homology"/>
<sequence length="204" mass="22196">MKLLHLDSSNLGAFSASRILSSEIVERQSVLYPGIRVRYRDLANDPALHLSGAYLAARQGQDIGQPQLATQSDTGNAHVDEVSEADIVVIGTPMHNFSVSPHLKAWIDRILVRGRTFEYSETGKLKALLPPGKSIIVALTRCNNYQSGSPTAAFEHHESYLQDVLSFLGLHNVTFVRVEGLAFGSGSRDVAITRARAEIAAIMA</sequence>
<keyword evidence="2 6" id="KW-0288">FMN</keyword>
<dbReference type="InterPro" id="IPR050104">
    <property type="entry name" value="FMN-dep_NADH:Q_OxRdtase_AzoR1"/>
</dbReference>
<dbReference type="PANTHER" id="PTHR43741">
    <property type="entry name" value="FMN-DEPENDENT NADH-AZOREDUCTASE 1"/>
    <property type="match status" value="1"/>
</dbReference>
<dbReference type="PANTHER" id="PTHR43741:SF4">
    <property type="entry name" value="FMN-DEPENDENT NADH:QUINONE OXIDOREDUCTASE"/>
    <property type="match status" value="1"/>
</dbReference>
<organism evidence="8 9">
    <name type="scientific">Paraburkholderia pallida</name>
    <dbReference type="NCBI Taxonomy" id="2547399"/>
    <lineage>
        <taxon>Bacteria</taxon>
        <taxon>Pseudomonadati</taxon>
        <taxon>Pseudomonadota</taxon>
        <taxon>Betaproteobacteria</taxon>
        <taxon>Burkholderiales</taxon>
        <taxon>Burkholderiaceae</taxon>
        <taxon>Paraburkholderia</taxon>
    </lineage>
</organism>
<dbReference type="GO" id="GO:0016655">
    <property type="term" value="F:oxidoreductase activity, acting on NAD(P)H, quinone or similar compound as acceptor"/>
    <property type="evidence" value="ECO:0007669"/>
    <property type="project" value="InterPro"/>
</dbReference>
<comment type="similarity">
    <text evidence="6">Belongs to the azoreductase type 1 family.</text>
</comment>
<protein>
    <recommendedName>
        <fullName evidence="6">FMN dependent NADH:quinone oxidoreductase</fullName>
        <ecNumber evidence="6">1.6.5.-</ecNumber>
    </recommendedName>
    <alternativeName>
        <fullName evidence="6">Azo-dye reductase</fullName>
    </alternativeName>
    <alternativeName>
        <fullName evidence="6">FMN-dependent NADH-azo compound oxidoreductase</fullName>
    </alternativeName>
    <alternativeName>
        <fullName evidence="6">FMN-dependent NADH-azoreductase</fullName>
        <ecNumber evidence="6">1.7.1.17</ecNumber>
    </alternativeName>
</protein>
<dbReference type="EMBL" id="CP038150">
    <property type="protein sequence ID" value="QBR01664.1"/>
    <property type="molecule type" value="Genomic_DNA"/>
</dbReference>
<dbReference type="OrthoDB" id="9787136at2"/>